<dbReference type="Proteomes" id="UP001057279">
    <property type="component" value="Linkage Group LG01"/>
</dbReference>
<organism evidence="1 2">
    <name type="scientific">Ovis ammon polii x Ovis aries</name>
    <dbReference type="NCBI Taxonomy" id="2918886"/>
    <lineage>
        <taxon>Eukaryota</taxon>
        <taxon>Metazoa</taxon>
        <taxon>Chordata</taxon>
        <taxon>Craniata</taxon>
        <taxon>Vertebrata</taxon>
        <taxon>Euteleostomi</taxon>
        <taxon>Mammalia</taxon>
        <taxon>Eutheria</taxon>
        <taxon>Laurasiatheria</taxon>
        <taxon>Artiodactyla</taxon>
        <taxon>Ruminantia</taxon>
        <taxon>Pecora</taxon>
        <taxon>Bovidae</taxon>
        <taxon>Caprinae</taxon>
        <taxon>Ovis</taxon>
    </lineage>
</organism>
<evidence type="ECO:0000313" key="2">
    <source>
        <dbReference type="Proteomes" id="UP001057279"/>
    </source>
</evidence>
<protein>
    <submittedName>
        <fullName evidence="1">Uncharacterized protein</fullName>
    </submittedName>
</protein>
<sequence>MQTIDVMGMQLLGNVTMGDFQGRPVMIVVEYMENGSLDSFLRKHDGHFTVIQLVGMLRGIASGMKYLSDMGYVHRDLAARNILVNSNLVCKVSDFGLSRVLEDDPEAAYTTTHDLPEDKEDAFVTQALHVFAIKIIDKNFKETSLKYTGEKLDSGYLYSDTMTILIVMHGGKIPIRWTAPEAIAYRKFSSASDAWSYGIVMWEVMSYGERPYWEMSNQDVILSIEEGYRLPAPMGCPASLHQLMLHCWQKERNHRPKFTDIVSFLDKLIRNPSALHTLVEDILVMPDSPGEVPEYPLFVTVGDWLDSIKMGQYKNNFMAAGFTTFDLISRMSIDDIRRIGVILIGHQRRIVSSIQTLRLHMMHIPEKGFHV</sequence>
<dbReference type="EMBL" id="CM043026">
    <property type="protein sequence ID" value="KAI4590091.1"/>
    <property type="molecule type" value="Genomic_DNA"/>
</dbReference>
<evidence type="ECO:0000313" key="1">
    <source>
        <dbReference type="EMBL" id="KAI4590091.1"/>
    </source>
</evidence>
<accession>A0ACB9VKW1</accession>
<keyword evidence="2" id="KW-1185">Reference proteome</keyword>
<name>A0ACB9VKW1_9CETA</name>
<gene>
    <name evidence="1" type="ORF">MJG53_001140</name>
</gene>
<comment type="caution">
    <text evidence="1">The sequence shown here is derived from an EMBL/GenBank/DDBJ whole genome shotgun (WGS) entry which is preliminary data.</text>
</comment>
<proteinExistence type="predicted"/>
<reference evidence="1" key="1">
    <citation type="submission" date="2022-03" db="EMBL/GenBank/DDBJ databases">
        <title>Genomic analyses of argali, domestic sheep and their hybrids provide insights into chromosomal evolution, heterosis and genetic basis of agronomic traits.</title>
        <authorList>
            <person name="Li M."/>
        </authorList>
    </citation>
    <scope>NUCLEOTIDE SEQUENCE</scope>
    <source>
        <strain evidence="1">F1 hybrid</strain>
    </source>
</reference>